<dbReference type="RefSeq" id="WP_068772953.1">
    <property type="nucleotide sequence ID" value="NZ_CP109796.1"/>
</dbReference>
<dbReference type="AlphaFoldDB" id="A0A178IDB8"/>
<sequence length="157" mass="18141">MDLPPPIESQPFKAYDEFFAPLRADILRLVAERGLHLEKYYHEAPCWSLLFRHPKGGVAKVEVTKKEDGRVGVSGVWWKDDFDDGTRSLMWFEEEAIGHDGPTVSRSAKIMLERILAHPLGAWSKVADGYKSLWHPYGRSFIEDDEKRYPLPKEEKK</sequence>
<comment type="caution">
    <text evidence="1">The sequence shown here is derived from an EMBL/GenBank/DDBJ whole genome shotgun (WGS) entry which is preliminary data.</text>
</comment>
<keyword evidence="2" id="KW-1185">Reference proteome</keyword>
<name>A0A178IDB8_9BACT</name>
<dbReference type="OrthoDB" id="9891451at2"/>
<dbReference type="EMBL" id="LRRQ01000188">
    <property type="protein sequence ID" value="OAM87059.1"/>
    <property type="molecule type" value="Genomic_DNA"/>
</dbReference>
<accession>A0A178IDB8</accession>
<organism evidence="1 2">
    <name type="scientific">Termitidicoccus mucosus</name>
    <dbReference type="NCBI Taxonomy" id="1184151"/>
    <lineage>
        <taxon>Bacteria</taxon>
        <taxon>Pseudomonadati</taxon>
        <taxon>Verrucomicrobiota</taxon>
        <taxon>Opitutia</taxon>
        <taxon>Opitutales</taxon>
        <taxon>Opitutaceae</taxon>
        <taxon>Termitidicoccus</taxon>
    </lineage>
</organism>
<evidence type="ECO:0000313" key="1">
    <source>
        <dbReference type="EMBL" id="OAM87059.1"/>
    </source>
</evidence>
<evidence type="ECO:0000313" key="2">
    <source>
        <dbReference type="Proteomes" id="UP000078486"/>
    </source>
</evidence>
<proteinExistence type="predicted"/>
<gene>
    <name evidence="1" type="ORF">AW736_24730</name>
</gene>
<protein>
    <submittedName>
        <fullName evidence="1">Uncharacterized protein</fullName>
    </submittedName>
</protein>
<reference evidence="1 2" key="1">
    <citation type="submission" date="2016-01" db="EMBL/GenBank/DDBJ databases">
        <title>High potential of lignocellulose degradation of a new Verrucomicrobia species.</title>
        <authorList>
            <person name="Wang Y."/>
            <person name="Shi Y."/>
            <person name="Qiu Z."/>
            <person name="Liu S."/>
            <person name="Yang H."/>
        </authorList>
    </citation>
    <scope>NUCLEOTIDE SEQUENCE [LARGE SCALE GENOMIC DNA]</scope>
    <source>
        <strain evidence="1 2">TSB47</strain>
    </source>
</reference>
<dbReference type="STRING" id="1184151.AW736_24730"/>
<dbReference type="Proteomes" id="UP000078486">
    <property type="component" value="Unassembled WGS sequence"/>
</dbReference>